<feature type="compositionally biased region" description="Acidic residues" evidence="12">
    <location>
        <begin position="169"/>
        <end position="182"/>
    </location>
</feature>
<dbReference type="GO" id="GO:0036158">
    <property type="term" value="P:outer dynein arm assembly"/>
    <property type="evidence" value="ECO:0007669"/>
    <property type="project" value="TreeGrafter"/>
</dbReference>
<dbReference type="PROSITE" id="PS50082">
    <property type="entry name" value="WD_REPEATS_2"/>
    <property type="match status" value="1"/>
</dbReference>
<dbReference type="GO" id="GO:0036157">
    <property type="term" value="C:outer dynein arm"/>
    <property type="evidence" value="ECO:0007669"/>
    <property type="project" value="TreeGrafter"/>
</dbReference>
<keyword evidence="7" id="KW-0243">Dynein</keyword>
<dbReference type="EMBL" id="JAACXV010013370">
    <property type="protein sequence ID" value="KAF7273568.1"/>
    <property type="molecule type" value="Genomic_DNA"/>
</dbReference>
<evidence type="ECO:0000256" key="8">
    <source>
        <dbReference type="ARBA" id="ARBA00023175"/>
    </source>
</evidence>
<evidence type="ECO:0000256" key="7">
    <source>
        <dbReference type="ARBA" id="ARBA00023017"/>
    </source>
</evidence>
<feature type="compositionally biased region" description="Basic and acidic residues" evidence="12">
    <location>
        <begin position="261"/>
        <end position="272"/>
    </location>
</feature>
<comment type="subcellular location">
    <subcellularLocation>
        <location evidence="1">Cytoplasm</location>
        <location evidence="1">Cytoskeleton</location>
        <location evidence="1">Cilium axoneme</location>
    </subcellularLocation>
</comment>
<evidence type="ECO:0000256" key="11">
    <source>
        <dbReference type="PROSITE-ProRule" id="PRU00221"/>
    </source>
</evidence>
<dbReference type="InterPro" id="IPR015943">
    <property type="entry name" value="WD40/YVTN_repeat-like_dom_sf"/>
</dbReference>
<keyword evidence="9" id="KW-0206">Cytoskeleton</keyword>
<dbReference type="PANTHER" id="PTHR12442:SF11">
    <property type="entry name" value="DYNEIN AXONEMAL INTERMEDIATE CHAIN 1"/>
    <property type="match status" value="1"/>
</dbReference>
<feature type="region of interest" description="Disordered" evidence="12">
    <location>
        <begin position="261"/>
        <end position="288"/>
    </location>
</feature>
<dbReference type="AlphaFoldDB" id="A0A834M7J9"/>
<comment type="similarity">
    <text evidence="2">Belongs to the dynein intermediate chain family.</text>
</comment>
<dbReference type="InterPro" id="IPR050687">
    <property type="entry name" value="Dynein_IC"/>
</dbReference>
<evidence type="ECO:0000256" key="10">
    <source>
        <dbReference type="ARBA" id="ARBA00023273"/>
    </source>
</evidence>
<organism evidence="13 14">
    <name type="scientific">Rhynchophorus ferrugineus</name>
    <name type="common">Red palm weevil</name>
    <name type="synonym">Curculio ferrugineus</name>
    <dbReference type="NCBI Taxonomy" id="354439"/>
    <lineage>
        <taxon>Eukaryota</taxon>
        <taxon>Metazoa</taxon>
        <taxon>Ecdysozoa</taxon>
        <taxon>Arthropoda</taxon>
        <taxon>Hexapoda</taxon>
        <taxon>Insecta</taxon>
        <taxon>Pterygota</taxon>
        <taxon>Neoptera</taxon>
        <taxon>Endopterygota</taxon>
        <taxon>Coleoptera</taxon>
        <taxon>Polyphaga</taxon>
        <taxon>Cucujiformia</taxon>
        <taxon>Curculionidae</taxon>
        <taxon>Dryophthorinae</taxon>
        <taxon>Rhynchophorus</taxon>
    </lineage>
</organism>
<dbReference type="OrthoDB" id="10261376at2759"/>
<dbReference type="InterPro" id="IPR001680">
    <property type="entry name" value="WD40_rpt"/>
</dbReference>
<dbReference type="FunFam" id="2.130.10.10:FF:000251">
    <property type="entry name" value="Dynein axonemal intermediate chain 1"/>
    <property type="match status" value="1"/>
</dbReference>
<dbReference type="Gene3D" id="2.130.10.10">
    <property type="entry name" value="YVTN repeat-like/Quinoprotein amine dehydrogenase"/>
    <property type="match status" value="2"/>
</dbReference>
<keyword evidence="5" id="KW-0493">Microtubule</keyword>
<evidence type="ECO:0000313" key="14">
    <source>
        <dbReference type="Proteomes" id="UP000625711"/>
    </source>
</evidence>
<evidence type="ECO:0000256" key="3">
    <source>
        <dbReference type="ARBA" id="ARBA00022490"/>
    </source>
</evidence>
<proteinExistence type="inferred from homology"/>
<keyword evidence="10" id="KW-0966">Cell projection</keyword>
<accession>A0A834M7J9</accession>
<evidence type="ECO:0000256" key="1">
    <source>
        <dbReference type="ARBA" id="ARBA00004430"/>
    </source>
</evidence>
<comment type="caution">
    <text evidence="13">The sequence shown here is derived from an EMBL/GenBank/DDBJ whole genome shotgun (WGS) entry which is preliminary data.</text>
</comment>
<feature type="compositionally biased region" description="Acidic residues" evidence="12">
    <location>
        <begin position="141"/>
        <end position="161"/>
    </location>
</feature>
<reference evidence="13" key="1">
    <citation type="submission" date="2020-08" db="EMBL/GenBank/DDBJ databases">
        <title>Genome sequencing and assembly of the red palm weevil Rhynchophorus ferrugineus.</title>
        <authorList>
            <person name="Dias G.B."/>
            <person name="Bergman C.M."/>
            <person name="Manee M."/>
        </authorList>
    </citation>
    <scope>NUCLEOTIDE SEQUENCE</scope>
    <source>
        <strain evidence="13">AA-2017</strain>
        <tissue evidence="13">Whole larva</tissue>
    </source>
</reference>
<evidence type="ECO:0000256" key="6">
    <source>
        <dbReference type="ARBA" id="ARBA00022737"/>
    </source>
</evidence>
<dbReference type="PANTHER" id="PTHR12442">
    <property type="entry name" value="DYNEIN INTERMEDIATE CHAIN"/>
    <property type="match status" value="1"/>
</dbReference>
<dbReference type="SUPFAM" id="SSF50978">
    <property type="entry name" value="WD40 repeat-like"/>
    <property type="match status" value="1"/>
</dbReference>
<dbReference type="GO" id="GO:0045504">
    <property type="term" value="F:dynein heavy chain binding"/>
    <property type="evidence" value="ECO:0007669"/>
    <property type="project" value="TreeGrafter"/>
</dbReference>
<evidence type="ECO:0008006" key="15">
    <source>
        <dbReference type="Google" id="ProtNLM"/>
    </source>
</evidence>
<dbReference type="Pfam" id="PF00400">
    <property type="entry name" value="WD40"/>
    <property type="match status" value="1"/>
</dbReference>
<dbReference type="Proteomes" id="UP000625711">
    <property type="component" value="Unassembled WGS sequence"/>
</dbReference>
<sequence>MPSNKVARAPKIGRKTTKVSEAVDELEEWRKGKQLLKPKDQLELSEAELKEIIAKQLSTTNAQSPDNLVEFSYAQGAFMSMPPPGNTVVVYETIGTALHKDTEEAKFQLLEQGIDPSTYGVSDDEEEEEAKPEPPQKPAEGEAEGEAAEQDDENKEEEADDDVSRVEKPDDEGEGEGEGDAEPETKVETSKAPPKGGKPRKLTNQFNFCERAALTYNNPTRSQETQTVPPPMATFSANVLQWVIYDGYQKDFEAQQLEKELERERKEKEKAPVSKHQPQRKTPGRSQLSEAVQGRVLECWRVLERMINQNTYDDIAKDYRYWDDPSDEFREDEGTLLPLWKFTYDRTKKNTITDLEWNPYYYDLFAVCFGFLDFMKPTPEGAVCMFTLKNPSFPDYICMTESGVMCVDTHPRYPYMVVVGLYDGSVQVFNVYANCKEPAFRSNNVTNKHKGIIWEVKWAPDLPDGELNFFSVAADGKINNWVLMQNELSVTTIITLYLDKETVPGPDGTQLRVKGCASCVKLHPKNPLIYLVGTEEGQIYKCSTAYSSMFLLTYNAHQMPIARIDFNKYNTDIFISCSGDWRIKIWEDNRLEPLFVFDVGDRVGDVKWAPYSSTVFAAVTTEGKVYVFDLNVNKYKPICVQAIVSKRRNKLTRLSFNPKLPILIVGDDKGCVTTLKLSPNLRIPCKAPKKQQHLDQWTLQCMKLDKLLSLVREPVNLTLPEDTAESEDS</sequence>
<evidence type="ECO:0000256" key="12">
    <source>
        <dbReference type="SAM" id="MobiDB-lite"/>
    </source>
</evidence>
<feature type="repeat" description="WD" evidence="11">
    <location>
        <begin position="554"/>
        <end position="587"/>
    </location>
</feature>
<feature type="region of interest" description="Disordered" evidence="12">
    <location>
        <begin position="107"/>
        <end position="203"/>
    </location>
</feature>
<gene>
    <name evidence="13" type="ORF">GWI33_013730</name>
</gene>
<keyword evidence="8" id="KW-0505">Motor protein</keyword>
<dbReference type="GO" id="GO:0005874">
    <property type="term" value="C:microtubule"/>
    <property type="evidence" value="ECO:0007669"/>
    <property type="project" value="UniProtKB-KW"/>
</dbReference>
<dbReference type="InterPro" id="IPR036322">
    <property type="entry name" value="WD40_repeat_dom_sf"/>
</dbReference>
<keyword evidence="3" id="KW-0963">Cytoplasm</keyword>
<keyword evidence="4 11" id="KW-0853">WD repeat</keyword>
<keyword evidence="6" id="KW-0677">Repeat</keyword>
<evidence type="ECO:0000256" key="5">
    <source>
        <dbReference type="ARBA" id="ARBA00022701"/>
    </source>
</evidence>
<keyword evidence="14" id="KW-1185">Reference proteome</keyword>
<protein>
    <recommendedName>
        <fullName evidence="15">Dynein intermediate chain 2, ciliary</fullName>
    </recommendedName>
</protein>
<evidence type="ECO:0000256" key="9">
    <source>
        <dbReference type="ARBA" id="ARBA00023212"/>
    </source>
</evidence>
<evidence type="ECO:0000256" key="4">
    <source>
        <dbReference type="ARBA" id="ARBA00022574"/>
    </source>
</evidence>
<name>A0A834M7J9_RHYFE</name>
<evidence type="ECO:0000313" key="13">
    <source>
        <dbReference type="EMBL" id="KAF7273568.1"/>
    </source>
</evidence>
<dbReference type="GO" id="GO:0003341">
    <property type="term" value="P:cilium movement"/>
    <property type="evidence" value="ECO:0007669"/>
    <property type="project" value="TreeGrafter"/>
</dbReference>
<evidence type="ECO:0000256" key="2">
    <source>
        <dbReference type="ARBA" id="ARBA00011059"/>
    </source>
</evidence>
<dbReference type="GO" id="GO:0045503">
    <property type="term" value="F:dynein light chain binding"/>
    <property type="evidence" value="ECO:0007669"/>
    <property type="project" value="TreeGrafter"/>
</dbReference>
<dbReference type="SMART" id="SM00320">
    <property type="entry name" value="WD40"/>
    <property type="match status" value="3"/>
</dbReference>